<evidence type="ECO:0000256" key="3">
    <source>
        <dbReference type="ARBA" id="ARBA00022989"/>
    </source>
</evidence>
<feature type="transmembrane region" description="Helical" evidence="5">
    <location>
        <begin position="403"/>
        <end position="425"/>
    </location>
</feature>
<keyword evidence="3 5" id="KW-1133">Transmembrane helix</keyword>
<feature type="transmembrane region" description="Helical" evidence="5">
    <location>
        <begin position="461"/>
        <end position="484"/>
    </location>
</feature>
<dbReference type="PROSITE" id="PS00216">
    <property type="entry name" value="SUGAR_TRANSPORT_1"/>
    <property type="match status" value="2"/>
</dbReference>
<accession>A0ABM0JFE1</accession>
<proteinExistence type="predicted"/>
<keyword evidence="4 5" id="KW-0472">Membrane</keyword>
<dbReference type="InterPro" id="IPR036259">
    <property type="entry name" value="MFS_trans_sf"/>
</dbReference>
<evidence type="ECO:0000313" key="7">
    <source>
        <dbReference type="Proteomes" id="UP000694888"/>
    </source>
</evidence>
<keyword evidence="7" id="KW-1185">Reference proteome</keyword>
<dbReference type="CDD" id="cd17317">
    <property type="entry name" value="MFS_SLC22"/>
    <property type="match status" value="1"/>
</dbReference>
<dbReference type="InterPro" id="IPR020846">
    <property type="entry name" value="MFS_dom"/>
</dbReference>
<evidence type="ECO:0000256" key="2">
    <source>
        <dbReference type="ARBA" id="ARBA00022692"/>
    </source>
</evidence>
<dbReference type="Gene3D" id="1.20.1250.20">
    <property type="entry name" value="MFS general substrate transporter like domains"/>
    <property type="match status" value="1"/>
</dbReference>
<evidence type="ECO:0000256" key="4">
    <source>
        <dbReference type="ARBA" id="ARBA00023136"/>
    </source>
</evidence>
<dbReference type="PROSITE" id="PS50850">
    <property type="entry name" value="MFS"/>
    <property type="match status" value="1"/>
</dbReference>
<dbReference type="Proteomes" id="UP000694888">
    <property type="component" value="Unplaced"/>
</dbReference>
<keyword evidence="2 5" id="KW-0812">Transmembrane</keyword>
<gene>
    <name evidence="8" type="primary">LOC101855405</name>
</gene>
<dbReference type="InterPro" id="IPR011701">
    <property type="entry name" value="MFS"/>
</dbReference>
<feature type="transmembrane region" description="Helical" evidence="5">
    <location>
        <begin position="248"/>
        <end position="266"/>
    </location>
</feature>
<dbReference type="InterPro" id="IPR005829">
    <property type="entry name" value="Sugar_transporter_CS"/>
</dbReference>
<comment type="subcellular location">
    <subcellularLocation>
        <location evidence="1">Membrane</location>
        <topology evidence="1">Multi-pass membrane protein</topology>
    </subcellularLocation>
</comment>
<name>A0ABM0JFE1_APLCA</name>
<protein>
    <submittedName>
        <fullName evidence="8">Organic cation transporter protein</fullName>
    </submittedName>
</protein>
<dbReference type="SUPFAM" id="SSF103473">
    <property type="entry name" value="MFS general substrate transporter"/>
    <property type="match status" value="1"/>
</dbReference>
<dbReference type="Pfam" id="PF07690">
    <property type="entry name" value="MFS_1"/>
    <property type="match status" value="1"/>
</dbReference>
<evidence type="ECO:0000256" key="5">
    <source>
        <dbReference type="SAM" id="Phobius"/>
    </source>
</evidence>
<dbReference type="GeneID" id="101855405"/>
<feature type="domain" description="Major facilitator superfamily (MFS) profile" evidence="6">
    <location>
        <begin position="20"/>
        <end position="553"/>
    </location>
</feature>
<feature type="transmembrane region" description="Helical" evidence="5">
    <location>
        <begin position="221"/>
        <end position="242"/>
    </location>
</feature>
<feature type="transmembrane region" description="Helical" evidence="5">
    <location>
        <begin position="529"/>
        <end position="549"/>
    </location>
</feature>
<dbReference type="PANTHER" id="PTHR24064">
    <property type="entry name" value="SOLUTE CARRIER FAMILY 22 MEMBER"/>
    <property type="match status" value="1"/>
</dbReference>
<feature type="transmembrane region" description="Helical" evidence="5">
    <location>
        <begin position="162"/>
        <end position="180"/>
    </location>
</feature>
<evidence type="ECO:0000256" key="1">
    <source>
        <dbReference type="ARBA" id="ARBA00004141"/>
    </source>
</evidence>
<dbReference type="RefSeq" id="XP_005092439.2">
    <property type="nucleotide sequence ID" value="XM_005092382.3"/>
</dbReference>
<sequence>MQFDDLLQYLGEFGAFQKRVYLLLCLTCIVHGMRMVVLVFLLYTPRHRCAVPGYPNDTFDITSLEHEELVNKWIPSSDSCQVYTPGNYSYDVSGQPINASVETCVQWVYDTSVFASTVVSKFDLVCDNAMKRSHATMTFYGGFLIGVFVLGAVSDIIGRKRCLFLSLTLLLLLGTGLAFAPSFLAFAILNFFVGAATTGIFSSAFVIGIELVGPSKRTYTAMLIQLFFSSGVVALAGLAYLAHHWVHLELIITIPLALFYLTWWFIPESPRWQIQRGLYGPARETVAKAAAVNRTSVPDDVIEAVMPSGRERLEEKETRINGGKESVSLVKVVSPLSPAVSKEQDESEEEMLREKDQRGRLVDLFKSKVLFLRTSVIFFNWTVISLTFYGLNFNTANLGAGSIFLNFFLAGLVEFPAHVTTLLTVDRLGRKMVHCGMLSVSGLACLACVLSILYVPTDYQWVTVALAMLGKFGAAGGFGTIYMYSTEIYPTVIRNSALGASSSWARVGAMLAPYVAAQGARTGGSLGKGIPLLVCGCLILNAAVLSIVLPETLHRKLPETIMDAKLFSRSTKGTRDQA</sequence>
<evidence type="ECO:0000313" key="8">
    <source>
        <dbReference type="RefSeq" id="XP_005092439.2"/>
    </source>
</evidence>
<feature type="transmembrane region" description="Helical" evidence="5">
    <location>
        <begin position="437"/>
        <end position="455"/>
    </location>
</feature>
<evidence type="ECO:0000259" key="6">
    <source>
        <dbReference type="PROSITE" id="PS50850"/>
    </source>
</evidence>
<feature type="transmembrane region" description="Helical" evidence="5">
    <location>
        <begin position="20"/>
        <end position="43"/>
    </location>
</feature>
<feature type="transmembrane region" description="Helical" evidence="5">
    <location>
        <begin position="186"/>
        <end position="209"/>
    </location>
</feature>
<reference evidence="8" key="1">
    <citation type="submission" date="2025-08" db="UniProtKB">
        <authorList>
            <consortium name="RefSeq"/>
        </authorList>
    </citation>
    <scope>IDENTIFICATION</scope>
</reference>
<organism evidence="7 8">
    <name type="scientific">Aplysia californica</name>
    <name type="common">California sea hare</name>
    <dbReference type="NCBI Taxonomy" id="6500"/>
    <lineage>
        <taxon>Eukaryota</taxon>
        <taxon>Metazoa</taxon>
        <taxon>Spiralia</taxon>
        <taxon>Lophotrochozoa</taxon>
        <taxon>Mollusca</taxon>
        <taxon>Gastropoda</taxon>
        <taxon>Heterobranchia</taxon>
        <taxon>Euthyneura</taxon>
        <taxon>Tectipleura</taxon>
        <taxon>Aplysiida</taxon>
        <taxon>Aplysioidea</taxon>
        <taxon>Aplysiidae</taxon>
        <taxon>Aplysia</taxon>
    </lineage>
</organism>
<feature type="transmembrane region" description="Helical" evidence="5">
    <location>
        <begin position="370"/>
        <end position="391"/>
    </location>
</feature>
<feature type="transmembrane region" description="Helical" evidence="5">
    <location>
        <begin position="137"/>
        <end position="157"/>
    </location>
</feature>